<dbReference type="Proteomes" id="UP000012429">
    <property type="component" value="Unassembled WGS sequence"/>
</dbReference>
<accession>N6UHJ5</accession>
<organism evidence="1 2">
    <name type="scientific">Rhizobium freirei PRF 81</name>
    <dbReference type="NCBI Taxonomy" id="363754"/>
    <lineage>
        <taxon>Bacteria</taxon>
        <taxon>Pseudomonadati</taxon>
        <taxon>Pseudomonadota</taxon>
        <taxon>Alphaproteobacteria</taxon>
        <taxon>Hyphomicrobiales</taxon>
        <taxon>Rhizobiaceae</taxon>
        <taxon>Rhizobium/Agrobacterium group</taxon>
        <taxon>Rhizobium</taxon>
    </lineage>
</organism>
<evidence type="ECO:0000313" key="1">
    <source>
        <dbReference type="EMBL" id="ENN89728.1"/>
    </source>
</evidence>
<dbReference type="EMBL" id="AQHN01000003">
    <property type="protein sequence ID" value="ENN89728.1"/>
    <property type="molecule type" value="Genomic_DNA"/>
</dbReference>
<dbReference type="PATRIC" id="fig|363754.4.peg.162"/>
<keyword evidence="2" id="KW-1185">Reference proteome</keyword>
<reference evidence="1 2" key="1">
    <citation type="journal article" date="2012" name="BMC Genomics">
        <title>Genomic basis of broad host range and environmental adaptability of Rhizobium tropici CIAT 899 and Rhizobium sp. PRF 81 which are used in inoculants for common bean (Phaseolus vulgaris L.).</title>
        <authorList>
            <person name="Ormeno-Orrillo E."/>
            <person name="Menna P."/>
            <person name="Almeida L.G."/>
            <person name="Ollero F.J."/>
            <person name="Nicolas M.F."/>
            <person name="Pains Rodrigues E."/>
            <person name="Shigueyoshi Nakatani A."/>
            <person name="Silva Batista J.S."/>
            <person name="Oliveira Chueire L.M."/>
            <person name="Souza R.C."/>
            <person name="Ribeiro Vasconcelos A.T."/>
            <person name="Megias M."/>
            <person name="Hungria M."/>
            <person name="Martinez-Romero E."/>
        </authorList>
    </citation>
    <scope>NUCLEOTIDE SEQUENCE [LARGE SCALE GENOMIC DNA]</scope>
    <source>
        <strain evidence="1 2">PRF 81</strain>
    </source>
</reference>
<evidence type="ECO:0008006" key="3">
    <source>
        <dbReference type="Google" id="ProtNLM"/>
    </source>
</evidence>
<proteinExistence type="predicted"/>
<evidence type="ECO:0000313" key="2">
    <source>
        <dbReference type="Proteomes" id="UP000012429"/>
    </source>
</evidence>
<gene>
    <name evidence="1" type="ORF">RHSP_36645</name>
</gene>
<comment type="caution">
    <text evidence="1">The sequence shown here is derived from an EMBL/GenBank/DDBJ whole genome shotgun (WGS) entry which is preliminary data.</text>
</comment>
<dbReference type="RefSeq" id="WP_004107399.1">
    <property type="nucleotide sequence ID" value="NZ_AQHN01000003.1"/>
</dbReference>
<name>N6UHJ5_9HYPH</name>
<dbReference type="AlphaFoldDB" id="N6UHJ5"/>
<sequence length="75" mass="7755">MSEISTFTSQAELVEAADQALYGAKTNGRDCVAADRGPASRAALGVSAQGWHMDDGLPLEGAHRIVAPGGEMLRA</sequence>
<protein>
    <recommendedName>
        <fullName evidence="3">GGDEF domain-containing protein</fullName>
    </recommendedName>
</protein>